<protein>
    <submittedName>
        <fullName evidence="4">Lysophospholipid acyltransferase family protein</fullName>
    </submittedName>
</protein>
<dbReference type="GO" id="GO:0005886">
    <property type="term" value="C:plasma membrane"/>
    <property type="evidence" value="ECO:0007669"/>
    <property type="project" value="TreeGrafter"/>
</dbReference>
<dbReference type="InterPro" id="IPR002123">
    <property type="entry name" value="Plipid/glycerol_acylTrfase"/>
</dbReference>
<dbReference type="RefSeq" id="WP_369047003.1">
    <property type="nucleotide sequence ID" value="NZ_CP163302.1"/>
</dbReference>
<evidence type="ECO:0000313" key="4">
    <source>
        <dbReference type="EMBL" id="XDP46747.1"/>
    </source>
</evidence>
<dbReference type="PANTHER" id="PTHR10434:SF55">
    <property type="entry name" value="POSSIBLE ACYLTRANSFERASE"/>
    <property type="match status" value="1"/>
</dbReference>
<keyword evidence="1" id="KW-0808">Transferase</keyword>
<dbReference type="GO" id="GO:0003841">
    <property type="term" value="F:1-acylglycerol-3-phosphate O-acyltransferase activity"/>
    <property type="evidence" value="ECO:0007669"/>
    <property type="project" value="TreeGrafter"/>
</dbReference>
<dbReference type="KEGG" id="spue:AB5L97_07005"/>
<sequence length="285" mass="30790">MATPRDARTASTANRLRRPRALQPGSLWLYDTARRAFTGLQGLFRVDVITSGLDAVPHGQVVLAITHFGYLDFVPVALTWWERRRDRLRFLVGPRPYRSRLFGAVITACGGLAVVGQPGHASLSASLAALDAGWSIALFPEAGVSRSFTVRRCHTGAVRMARETGVPLIPVGVWGGHRIMTRGHDVMSKRGGGSLASLLRAPIRIHFGNPVDLSGSADADDAARRLQAAMQDAADVAALDFTLGLPARAWWVPAKFGGGAPTEAERDIWDARDAVNGLRPDRDKM</sequence>
<proteinExistence type="predicted"/>
<dbReference type="PANTHER" id="PTHR10434">
    <property type="entry name" value="1-ACYL-SN-GLYCEROL-3-PHOSPHATE ACYLTRANSFERASE"/>
    <property type="match status" value="1"/>
</dbReference>
<gene>
    <name evidence="4" type="ORF">AB5L97_07005</name>
</gene>
<dbReference type="SMART" id="SM00563">
    <property type="entry name" value="PlsC"/>
    <property type="match status" value="1"/>
</dbReference>
<feature type="domain" description="Phospholipid/glycerol acyltransferase" evidence="3">
    <location>
        <begin position="61"/>
        <end position="176"/>
    </location>
</feature>
<evidence type="ECO:0000256" key="2">
    <source>
        <dbReference type="ARBA" id="ARBA00023315"/>
    </source>
</evidence>
<organism evidence="4">
    <name type="scientific">Sinomonas puerhi</name>
    <dbReference type="NCBI Taxonomy" id="3238584"/>
    <lineage>
        <taxon>Bacteria</taxon>
        <taxon>Bacillati</taxon>
        <taxon>Actinomycetota</taxon>
        <taxon>Actinomycetes</taxon>
        <taxon>Micrococcales</taxon>
        <taxon>Micrococcaceae</taxon>
        <taxon>Sinomonas</taxon>
    </lineage>
</organism>
<evidence type="ECO:0000256" key="1">
    <source>
        <dbReference type="ARBA" id="ARBA00022679"/>
    </source>
</evidence>
<dbReference type="AlphaFoldDB" id="A0AB39L6D5"/>
<dbReference type="GO" id="GO:0006654">
    <property type="term" value="P:phosphatidic acid biosynthetic process"/>
    <property type="evidence" value="ECO:0007669"/>
    <property type="project" value="TreeGrafter"/>
</dbReference>
<dbReference type="Pfam" id="PF01553">
    <property type="entry name" value="Acyltransferase"/>
    <property type="match status" value="1"/>
</dbReference>
<name>A0AB39L6D5_9MICC</name>
<keyword evidence="2 4" id="KW-0012">Acyltransferase</keyword>
<dbReference type="CDD" id="cd07989">
    <property type="entry name" value="LPLAT_AGPAT-like"/>
    <property type="match status" value="1"/>
</dbReference>
<accession>A0AB39L6D5</accession>
<evidence type="ECO:0000259" key="3">
    <source>
        <dbReference type="SMART" id="SM00563"/>
    </source>
</evidence>
<reference evidence="4" key="1">
    <citation type="submission" date="2024-07" db="EMBL/GenBank/DDBJ databases">
        <authorList>
            <person name="fu j."/>
        </authorList>
    </citation>
    <scope>NUCLEOTIDE SEQUENCE</scope>
    <source>
        <strain evidence="4">P10A9</strain>
    </source>
</reference>
<dbReference type="EMBL" id="CP163302">
    <property type="protein sequence ID" value="XDP46747.1"/>
    <property type="molecule type" value="Genomic_DNA"/>
</dbReference>